<dbReference type="Proteomes" id="UP001279734">
    <property type="component" value="Unassembled WGS sequence"/>
</dbReference>
<dbReference type="InterPro" id="IPR011598">
    <property type="entry name" value="bHLH_dom"/>
</dbReference>
<keyword evidence="2" id="KW-0805">Transcription regulation</keyword>
<evidence type="ECO:0000313" key="8">
    <source>
        <dbReference type="Proteomes" id="UP001279734"/>
    </source>
</evidence>
<dbReference type="Pfam" id="PF23176">
    <property type="entry name" value="bHLH_LHW"/>
    <property type="match status" value="1"/>
</dbReference>
<feature type="region of interest" description="Disordered" evidence="5">
    <location>
        <begin position="524"/>
        <end position="554"/>
    </location>
</feature>
<dbReference type="GO" id="GO:0046983">
    <property type="term" value="F:protein dimerization activity"/>
    <property type="evidence" value="ECO:0007669"/>
    <property type="project" value="InterPro"/>
</dbReference>
<evidence type="ECO:0000259" key="6">
    <source>
        <dbReference type="PROSITE" id="PS50888"/>
    </source>
</evidence>
<keyword evidence="3" id="KW-0804">Transcription</keyword>
<keyword evidence="4" id="KW-0539">Nucleus</keyword>
<accession>A0AAD3XM40</accession>
<evidence type="ECO:0000313" key="7">
    <source>
        <dbReference type="EMBL" id="GMH09301.1"/>
    </source>
</evidence>
<dbReference type="PROSITE" id="PS50888">
    <property type="entry name" value="BHLH"/>
    <property type="match status" value="1"/>
</dbReference>
<name>A0AAD3XM40_NEPGR</name>
<dbReference type="Pfam" id="PF14215">
    <property type="entry name" value="bHLH-MYC_N"/>
    <property type="match status" value="1"/>
</dbReference>
<evidence type="ECO:0000256" key="3">
    <source>
        <dbReference type="ARBA" id="ARBA00023163"/>
    </source>
</evidence>
<comment type="caution">
    <text evidence="7">The sequence shown here is derived from an EMBL/GenBank/DDBJ whole genome shotgun (WGS) entry which is preliminary data.</text>
</comment>
<dbReference type="InterPro" id="IPR043561">
    <property type="entry name" value="LHW-like"/>
</dbReference>
<protein>
    <recommendedName>
        <fullName evidence="6">BHLH domain-containing protein</fullName>
    </recommendedName>
</protein>
<dbReference type="PANTHER" id="PTHR46196:SF2">
    <property type="entry name" value="TRANSCRIPTION FACTOR BHLH157"/>
    <property type="match status" value="1"/>
</dbReference>
<dbReference type="GO" id="GO:0003700">
    <property type="term" value="F:DNA-binding transcription factor activity"/>
    <property type="evidence" value="ECO:0007669"/>
    <property type="project" value="InterPro"/>
</dbReference>
<reference evidence="7" key="1">
    <citation type="submission" date="2023-05" db="EMBL/GenBank/DDBJ databases">
        <title>Nepenthes gracilis genome sequencing.</title>
        <authorList>
            <person name="Fukushima K."/>
        </authorList>
    </citation>
    <scope>NUCLEOTIDE SEQUENCE</scope>
    <source>
        <strain evidence="7">SING2019-196</strain>
    </source>
</reference>
<dbReference type="EMBL" id="BSYO01000009">
    <property type="protein sequence ID" value="GMH09301.1"/>
    <property type="molecule type" value="Genomic_DNA"/>
</dbReference>
<sequence length="765" mass="85508">MEESMIKKALKCLCLSNGWSYGVFWRFDRRNPLLLTLEEAYCEDHVGNMIDDMLLQVHLLGEGIIGQAAFDGKNRWMFSHTSSGKSQFTGHLQSQDEVEENSELCRQFSSGIKTVAVIPVESQGVVQFGSTQEILEEAEFMDQTRKLIQETDNCAALPASENASSSLNRYTSGPNQQFSTIISSQNSLNCYPEPVYDNHNTNSTPLDNTLASISPCINMWLTSFGQQEVSPVMLTPNVSTTLTRELQNFHDDSLFDSLFMEGGDPSSFIELIEENNFGSLIHETMGRHEEEPTSPKMFEEFKLDDSAASLFSPFQVDDLFNWLGTSSEPCIAGLNAVIAMIYHMHYLPKQPDNSSQSSIVNAFDSRGEGRSLDFVATQNDLCHVYGPDFACENLMADKMNHLGTDVGVSECNSGSCISGTWKGLFSELGLEQLLNDGTGACCITKSGIDQSVNKKRRIENFCTVSNQIETINHSWRMNSVEPTYNLRKRDDEFGLLKDCMHKSQVGSWVDGRYSVSAKSCVTTTQPKRAEELANANKKRARPGESTRPRPKDRQMIQDRVKELREIIPNGAKCSIDSLLDRTIKHMLFLQNVTKYVDKLKRIDEPKLIGRENSVAGNHKPNNGGGSCGATWALEVGAQNLFCPIIVEDLSHPGQMLIEMLCEDRGFFLEIADLIRGFGLIILKGVMEVRHEKIWAHFIVEAKKHHITRMDIFVPLVQLMRDTATSAMNTTNEPGKAHNSATTPILSNYRRPLLSCLPVSLAETLR</sequence>
<gene>
    <name evidence="7" type="ORF">Nepgr_011142</name>
</gene>
<evidence type="ECO:0000256" key="1">
    <source>
        <dbReference type="ARBA" id="ARBA00004123"/>
    </source>
</evidence>
<evidence type="ECO:0000256" key="5">
    <source>
        <dbReference type="SAM" id="MobiDB-lite"/>
    </source>
</evidence>
<evidence type="ECO:0000256" key="2">
    <source>
        <dbReference type="ARBA" id="ARBA00023015"/>
    </source>
</evidence>
<evidence type="ECO:0000256" key="4">
    <source>
        <dbReference type="ARBA" id="ARBA00023242"/>
    </source>
</evidence>
<dbReference type="GO" id="GO:0005634">
    <property type="term" value="C:nucleus"/>
    <property type="evidence" value="ECO:0007669"/>
    <property type="project" value="UniProtKB-SubCell"/>
</dbReference>
<dbReference type="PANTHER" id="PTHR46196">
    <property type="entry name" value="TRANSCRIPTION FACTOR BHLH155-LIKE ISOFORM X1-RELATED"/>
    <property type="match status" value="1"/>
</dbReference>
<feature type="compositionally biased region" description="Basic and acidic residues" evidence="5">
    <location>
        <begin position="541"/>
        <end position="554"/>
    </location>
</feature>
<proteinExistence type="predicted"/>
<keyword evidence="8" id="KW-1185">Reference proteome</keyword>
<feature type="domain" description="BHLH" evidence="6">
    <location>
        <begin position="540"/>
        <end position="589"/>
    </location>
</feature>
<comment type="subcellular location">
    <subcellularLocation>
        <location evidence="1">Nucleus</location>
    </subcellularLocation>
</comment>
<organism evidence="7 8">
    <name type="scientific">Nepenthes gracilis</name>
    <name type="common">Slender pitcher plant</name>
    <dbReference type="NCBI Taxonomy" id="150966"/>
    <lineage>
        <taxon>Eukaryota</taxon>
        <taxon>Viridiplantae</taxon>
        <taxon>Streptophyta</taxon>
        <taxon>Embryophyta</taxon>
        <taxon>Tracheophyta</taxon>
        <taxon>Spermatophyta</taxon>
        <taxon>Magnoliopsida</taxon>
        <taxon>eudicotyledons</taxon>
        <taxon>Gunneridae</taxon>
        <taxon>Pentapetalae</taxon>
        <taxon>Caryophyllales</taxon>
        <taxon>Nepenthaceae</taxon>
        <taxon>Nepenthes</taxon>
    </lineage>
</organism>
<dbReference type="AlphaFoldDB" id="A0AAD3XM40"/>
<dbReference type="InterPro" id="IPR025610">
    <property type="entry name" value="MYC/MYB_N"/>
</dbReference>